<dbReference type="InterPro" id="IPR015168">
    <property type="entry name" value="SsuA/THI5"/>
</dbReference>
<dbReference type="EMBL" id="CDRZ01000054">
    <property type="protein sequence ID" value="CEO88095.1"/>
    <property type="molecule type" value="Genomic_DNA"/>
</dbReference>
<keyword evidence="3" id="KW-0732">Signal</keyword>
<dbReference type="SUPFAM" id="SSF53850">
    <property type="entry name" value="Periplasmic binding protein-like II"/>
    <property type="match status" value="1"/>
</dbReference>
<feature type="domain" description="Solute-binding protein family 3/N-terminal" evidence="4">
    <location>
        <begin position="32"/>
        <end position="251"/>
    </location>
</feature>
<name>A0A0B7MDD9_9FIRM</name>
<dbReference type="SMART" id="SM00062">
    <property type="entry name" value="PBPb"/>
    <property type="match status" value="1"/>
</dbReference>
<evidence type="ECO:0000256" key="1">
    <source>
        <dbReference type="ARBA" id="ARBA00004418"/>
    </source>
</evidence>
<comment type="subcellular location">
    <subcellularLocation>
        <location evidence="1">Periplasm</location>
    </subcellularLocation>
</comment>
<evidence type="ECO:0000313" key="5">
    <source>
        <dbReference type="EMBL" id="CEO88095.1"/>
    </source>
</evidence>
<dbReference type="AlphaFoldDB" id="A0A0B7MDD9"/>
<dbReference type="Pfam" id="PF09084">
    <property type="entry name" value="NMT1"/>
    <property type="match status" value="1"/>
</dbReference>
<dbReference type="Proteomes" id="UP000046155">
    <property type="component" value="Unassembled WGS sequence"/>
</dbReference>
<dbReference type="PROSITE" id="PS51257">
    <property type="entry name" value="PROKAR_LIPOPROTEIN"/>
    <property type="match status" value="1"/>
</dbReference>
<sequence length="320" mass="35236">MKRAISSCGLLIVALVMVFLLIGCQEEVKEDSLKVGILPNEEILPLYVAKEEGLFEKHGVNIEIVNFQSAAERDAALQAGAVDGVEGDLLAVALIRQGGIPVKAVSLVMGATVEEGRFAMMAAPGSEIDVEEIKGKKLALSKNTIIEYVADQMLMAKGIDPQEVEKVNIAKMPLRVENLLQGQVDAAVLPDPLASFAELKGARVLVDDTKLSKNISQSVYFFSDKAIKNKKTAIQNFIKAYSDGAKVVTENPEKYRDLFKEKIQIPVELQETYPVPSFSPLQLPSREDTQRVIDWLKSNKLLTEPYTYEDLVTDEIIKSI</sequence>
<accession>A0A0B7MDD9</accession>
<dbReference type="PANTHER" id="PTHR30024">
    <property type="entry name" value="ALIPHATIC SULFONATES-BINDING PROTEIN-RELATED"/>
    <property type="match status" value="1"/>
</dbReference>
<evidence type="ECO:0000256" key="2">
    <source>
        <dbReference type="ARBA" id="ARBA00010742"/>
    </source>
</evidence>
<evidence type="ECO:0000256" key="3">
    <source>
        <dbReference type="ARBA" id="ARBA00022729"/>
    </source>
</evidence>
<protein>
    <submittedName>
        <fullName evidence="5">NLPA lipoprotein</fullName>
    </submittedName>
</protein>
<dbReference type="RefSeq" id="WP_044664325.1">
    <property type="nucleotide sequence ID" value="NZ_CDRZ01000054.1"/>
</dbReference>
<dbReference type="PANTHER" id="PTHR30024:SF47">
    <property type="entry name" value="TAURINE-BINDING PERIPLASMIC PROTEIN"/>
    <property type="match status" value="1"/>
</dbReference>
<proteinExistence type="inferred from homology"/>
<gene>
    <name evidence="5" type="ORF">SSCH_1470004</name>
</gene>
<comment type="similarity">
    <text evidence="2">Belongs to the bacterial solute-binding protein SsuA/TauA family.</text>
</comment>
<keyword evidence="6" id="KW-1185">Reference proteome</keyword>
<dbReference type="OrthoDB" id="9815602at2"/>
<dbReference type="InterPro" id="IPR001638">
    <property type="entry name" value="Solute-binding_3/MltF_N"/>
</dbReference>
<evidence type="ECO:0000313" key="6">
    <source>
        <dbReference type="Proteomes" id="UP000046155"/>
    </source>
</evidence>
<reference evidence="6" key="1">
    <citation type="submission" date="2015-01" db="EMBL/GenBank/DDBJ databases">
        <authorList>
            <person name="Manzoor Shahid"/>
            <person name="Zubair Saima"/>
        </authorList>
    </citation>
    <scope>NUCLEOTIDE SEQUENCE [LARGE SCALE GENOMIC DNA]</scope>
    <source>
        <strain evidence="6">Sp3</strain>
    </source>
</reference>
<keyword evidence="5" id="KW-0449">Lipoprotein</keyword>
<organism evidence="5 6">
    <name type="scientific">Syntrophaceticus schinkii</name>
    <dbReference type="NCBI Taxonomy" id="499207"/>
    <lineage>
        <taxon>Bacteria</taxon>
        <taxon>Bacillati</taxon>
        <taxon>Bacillota</taxon>
        <taxon>Clostridia</taxon>
        <taxon>Thermoanaerobacterales</taxon>
        <taxon>Thermoanaerobacterales Family III. Incertae Sedis</taxon>
        <taxon>Syntrophaceticus</taxon>
    </lineage>
</organism>
<dbReference type="Gene3D" id="3.40.190.10">
    <property type="entry name" value="Periplasmic binding protein-like II"/>
    <property type="match status" value="2"/>
</dbReference>
<evidence type="ECO:0000259" key="4">
    <source>
        <dbReference type="SMART" id="SM00062"/>
    </source>
</evidence>
<dbReference type="GO" id="GO:0042597">
    <property type="term" value="C:periplasmic space"/>
    <property type="evidence" value="ECO:0007669"/>
    <property type="project" value="UniProtKB-SubCell"/>
</dbReference>